<evidence type="ECO:0000313" key="2">
    <source>
        <dbReference type="EMBL" id="GJE96916.1"/>
    </source>
</evidence>
<evidence type="ECO:0000256" key="1">
    <source>
        <dbReference type="SAM" id="MobiDB-lite"/>
    </source>
</evidence>
<comment type="caution">
    <text evidence="2">The sequence shown here is derived from an EMBL/GenBank/DDBJ whole genome shotgun (WGS) entry which is preliminary data.</text>
</comment>
<reference evidence="2 3" key="1">
    <citation type="submission" date="2021-08" db="EMBL/GenBank/DDBJ databases">
        <title>Draft Genome Sequence of Phanerochaete sordida strain YK-624.</title>
        <authorList>
            <person name="Mori T."/>
            <person name="Dohra H."/>
            <person name="Suzuki T."/>
            <person name="Kawagishi H."/>
            <person name="Hirai H."/>
        </authorList>
    </citation>
    <scope>NUCLEOTIDE SEQUENCE [LARGE SCALE GENOMIC DNA]</scope>
    <source>
        <strain evidence="2 3">YK-624</strain>
    </source>
</reference>
<organism evidence="2 3">
    <name type="scientific">Phanerochaete sordida</name>
    <dbReference type="NCBI Taxonomy" id="48140"/>
    <lineage>
        <taxon>Eukaryota</taxon>
        <taxon>Fungi</taxon>
        <taxon>Dikarya</taxon>
        <taxon>Basidiomycota</taxon>
        <taxon>Agaricomycotina</taxon>
        <taxon>Agaricomycetes</taxon>
        <taxon>Polyporales</taxon>
        <taxon>Phanerochaetaceae</taxon>
        <taxon>Phanerochaete</taxon>
    </lineage>
</organism>
<dbReference type="Proteomes" id="UP000703269">
    <property type="component" value="Unassembled WGS sequence"/>
</dbReference>
<dbReference type="EMBL" id="BPQB01000065">
    <property type="protein sequence ID" value="GJE96916.1"/>
    <property type="molecule type" value="Genomic_DNA"/>
</dbReference>
<name>A0A9P3GLF1_9APHY</name>
<accession>A0A9P3GLF1</accession>
<dbReference type="AlphaFoldDB" id="A0A9P3GLF1"/>
<gene>
    <name evidence="2" type="ORF">PsYK624_131240</name>
</gene>
<keyword evidence="3" id="KW-1185">Reference proteome</keyword>
<feature type="region of interest" description="Disordered" evidence="1">
    <location>
        <begin position="26"/>
        <end position="53"/>
    </location>
</feature>
<sequence length="84" mass="8991">MAEPALCTQASSLIIHASLYKPAAPRFQLKSKPKRQRNLYAPPSARGAMPTSTSLSIPSLEIADHDACDLRPTCAASLTSRSKP</sequence>
<evidence type="ECO:0000313" key="3">
    <source>
        <dbReference type="Proteomes" id="UP000703269"/>
    </source>
</evidence>
<proteinExistence type="predicted"/>
<protein>
    <submittedName>
        <fullName evidence="2">Uncharacterized protein</fullName>
    </submittedName>
</protein>